<name>A0AAN9QM86_CANGL</name>
<sequence length="944" mass="106165">MQNEGFPKPCPNRYSDSVDFDHDFMTIGYSCFGVISQTCGVCSLNATSGKEPNLQSLKTYISATMAIVTKNKSIPNKITLFTFLFFLYLCFPQKVNSYVPTDNLAVNCGSKGNDTFQKRNWVGDIDPKLFSLTEPQTEQPSLAVRLPSSQPIPFDSARLSLFNFTYSFPVTGGPWFLRLHFYPTSYANFTPNNSFFSVKVGNFTLLQDFNPLLWVVNDDIETLSREFCISAEAAGKGLSVTFLPSTNHSDAYAFINGIEVVSMPSFLYYTDPNESDPTKFKLVDLDSPYQIHNERVLETLYRVDCGESQVPPGDDTGMFRNWENDAPYVKEQHPQSISAAWGFHLNYKNNTVANYTAPEQVYLTARSYGMNETANYNVTWEFEVDSEFIYMVRLHFCEFELPITHYGNRAFQIFIADYLAEESADVIGWSGDRLVPTHRDYAVDMRTNNGTSKKLNLTIKLQRLGSKETNYPDVILNGIEIFKISDDNNNLAGPNPQRNLSSPQQVLQTPSSQSSKTIPVIVAVVAVSGLVLASLIGIIIFRRRRRARDMEENSWKTKTEGSTLPSHLCRYFTIAEIRAATNNFDEVFIIGVGGFGNVYKGYIDGATPVAIKRLKQGSQQGADEFLNEIEMLSQLRHHNLVSLIGYCNDGAEMILVYDFMQRGTLREYLYGSDNRPLPWKQRLQILLGAARGLHYLHAGAKHNIIHRDVKSTNILLDEKWVAKVSDFGLSKVGPTGMSTTHVSTIVKGSLGYLDPEYYKRQRLTLKSDVYSFGVVLLEVLCGRSPLVRTLEKEKVSLVDWVRRCYDRGDINHTVDPFLKDSLSSECLKCYCQVALNCLLDDGNQRPSMSDVVGALEFAMQLVESEEDNKLKLGGTKEEEKCEEGPLLLLPQFMSDEGSDVRFTTTETDESCSKYSQVTTLSASTEEQTLVLATVFSEIGDPRAR</sequence>
<dbReference type="AlphaFoldDB" id="A0AAN9QM86"/>
<dbReference type="GO" id="GO:0010038">
    <property type="term" value="P:response to metal ion"/>
    <property type="evidence" value="ECO:0007669"/>
    <property type="project" value="UniProtKB-ARBA"/>
</dbReference>
<evidence type="ECO:0000256" key="3">
    <source>
        <dbReference type="ARBA" id="ARBA00022679"/>
    </source>
</evidence>
<keyword evidence="10 14" id="KW-0472">Membrane</keyword>
<accession>A0AAN9QM86</accession>
<dbReference type="SMART" id="SM00220">
    <property type="entry name" value="S_TKc"/>
    <property type="match status" value="1"/>
</dbReference>
<evidence type="ECO:0000256" key="13">
    <source>
        <dbReference type="SAM" id="MobiDB-lite"/>
    </source>
</evidence>
<organism evidence="16 17">
    <name type="scientific">Canavalia gladiata</name>
    <name type="common">Sword bean</name>
    <name type="synonym">Dolichos gladiatus</name>
    <dbReference type="NCBI Taxonomy" id="3824"/>
    <lineage>
        <taxon>Eukaryota</taxon>
        <taxon>Viridiplantae</taxon>
        <taxon>Streptophyta</taxon>
        <taxon>Embryophyta</taxon>
        <taxon>Tracheophyta</taxon>
        <taxon>Spermatophyta</taxon>
        <taxon>Magnoliopsida</taxon>
        <taxon>eudicotyledons</taxon>
        <taxon>Gunneridae</taxon>
        <taxon>Pentapetalae</taxon>
        <taxon>rosids</taxon>
        <taxon>fabids</taxon>
        <taxon>Fabales</taxon>
        <taxon>Fabaceae</taxon>
        <taxon>Papilionoideae</taxon>
        <taxon>50 kb inversion clade</taxon>
        <taxon>NPAAA clade</taxon>
        <taxon>indigoferoid/millettioid clade</taxon>
        <taxon>Phaseoleae</taxon>
        <taxon>Canavalia</taxon>
    </lineage>
</organism>
<keyword evidence="6 12" id="KW-0547">Nucleotide-binding</keyword>
<evidence type="ECO:0000313" key="16">
    <source>
        <dbReference type="EMBL" id="KAK7340667.1"/>
    </source>
</evidence>
<keyword evidence="9 14" id="KW-1133">Transmembrane helix</keyword>
<dbReference type="InterPro" id="IPR011009">
    <property type="entry name" value="Kinase-like_dom_sf"/>
</dbReference>
<dbReference type="CDD" id="cd14066">
    <property type="entry name" value="STKc_IRAK"/>
    <property type="match status" value="1"/>
</dbReference>
<dbReference type="Gene3D" id="3.30.200.20">
    <property type="entry name" value="Phosphorylase Kinase, domain 1"/>
    <property type="match status" value="1"/>
</dbReference>
<dbReference type="Pfam" id="PF12819">
    <property type="entry name" value="Malectin_like"/>
    <property type="match status" value="1"/>
</dbReference>
<dbReference type="GO" id="GO:0004674">
    <property type="term" value="F:protein serine/threonine kinase activity"/>
    <property type="evidence" value="ECO:0007669"/>
    <property type="project" value="UniProtKB-KW"/>
</dbReference>
<dbReference type="InterPro" id="IPR001245">
    <property type="entry name" value="Ser-Thr/Tyr_kinase_cat_dom"/>
</dbReference>
<evidence type="ECO:0000256" key="2">
    <source>
        <dbReference type="ARBA" id="ARBA00022527"/>
    </source>
</evidence>
<dbReference type="InterPro" id="IPR024788">
    <property type="entry name" value="Malectin-like_Carb-bd_dom"/>
</dbReference>
<dbReference type="GO" id="GO:0004714">
    <property type="term" value="F:transmembrane receptor protein tyrosine kinase activity"/>
    <property type="evidence" value="ECO:0007669"/>
    <property type="project" value="InterPro"/>
</dbReference>
<evidence type="ECO:0000313" key="17">
    <source>
        <dbReference type="Proteomes" id="UP001367508"/>
    </source>
</evidence>
<dbReference type="InterPro" id="IPR008271">
    <property type="entry name" value="Ser/Thr_kinase_AS"/>
</dbReference>
<dbReference type="Gene3D" id="1.10.510.10">
    <property type="entry name" value="Transferase(Phosphotransferase) domain 1"/>
    <property type="match status" value="1"/>
</dbReference>
<dbReference type="Pfam" id="PF07714">
    <property type="entry name" value="PK_Tyr_Ser-Thr"/>
    <property type="match status" value="1"/>
</dbReference>
<reference evidence="16 17" key="1">
    <citation type="submission" date="2024-01" db="EMBL/GenBank/DDBJ databases">
        <title>The genomes of 5 underutilized Papilionoideae crops provide insights into root nodulation and disease resistanc.</title>
        <authorList>
            <person name="Jiang F."/>
        </authorList>
    </citation>
    <scope>NUCLEOTIDE SEQUENCE [LARGE SCALE GENOMIC DNA]</scope>
    <source>
        <strain evidence="16">LVBAO_FW01</strain>
        <tissue evidence="16">Leaves</tissue>
    </source>
</reference>
<evidence type="ECO:0000256" key="6">
    <source>
        <dbReference type="ARBA" id="ARBA00022741"/>
    </source>
</evidence>
<dbReference type="Gene3D" id="2.60.120.430">
    <property type="entry name" value="Galactose-binding lectin"/>
    <property type="match status" value="2"/>
</dbReference>
<feature type="region of interest" description="Disordered" evidence="13">
    <location>
        <begin position="492"/>
        <end position="511"/>
    </location>
</feature>
<keyword evidence="17" id="KW-1185">Reference proteome</keyword>
<feature type="binding site" evidence="12">
    <location>
        <position position="612"/>
    </location>
    <ligand>
        <name>ATP</name>
        <dbReference type="ChEBI" id="CHEBI:30616"/>
    </ligand>
</feature>
<evidence type="ECO:0000256" key="7">
    <source>
        <dbReference type="ARBA" id="ARBA00022777"/>
    </source>
</evidence>
<dbReference type="GO" id="GO:0016020">
    <property type="term" value="C:membrane"/>
    <property type="evidence" value="ECO:0007669"/>
    <property type="project" value="UniProtKB-SubCell"/>
</dbReference>
<comment type="subcellular location">
    <subcellularLocation>
        <location evidence="1">Membrane</location>
        <topology evidence="1">Single-pass type I membrane protein</topology>
    </subcellularLocation>
</comment>
<comment type="caution">
    <text evidence="16">The sequence shown here is derived from an EMBL/GenBank/DDBJ whole genome shotgun (WGS) entry which is preliminary data.</text>
</comment>
<dbReference type="InterPro" id="IPR000719">
    <property type="entry name" value="Prot_kinase_dom"/>
</dbReference>
<dbReference type="InterPro" id="IPR017441">
    <property type="entry name" value="Protein_kinase_ATP_BS"/>
</dbReference>
<evidence type="ECO:0000256" key="10">
    <source>
        <dbReference type="ARBA" id="ARBA00023136"/>
    </source>
</evidence>
<dbReference type="SUPFAM" id="SSF56112">
    <property type="entry name" value="Protein kinase-like (PK-like)"/>
    <property type="match status" value="1"/>
</dbReference>
<evidence type="ECO:0000256" key="9">
    <source>
        <dbReference type="ARBA" id="ARBA00022989"/>
    </source>
</evidence>
<evidence type="ECO:0000259" key="15">
    <source>
        <dbReference type="PROSITE" id="PS50011"/>
    </source>
</evidence>
<keyword evidence="4 14" id="KW-0812">Transmembrane</keyword>
<dbReference type="PROSITE" id="PS50011">
    <property type="entry name" value="PROTEIN_KINASE_DOM"/>
    <property type="match status" value="1"/>
</dbReference>
<dbReference type="GO" id="GO:0005524">
    <property type="term" value="F:ATP binding"/>
    <property type="evidence" value="ECO:0007669"/>
    <property type="project" value="UniProtKB-UniRule"/>
</dbReference>
<keyword evidence="11" id="KW-0325">Glycoprotein</keyword>
<evidence type="ECO:0000256" key="11">
    <source>
        <dbReference type="ARBA" id="ARBA00023180"/>
    </source>
</evidence>
<dbReference type="PROSITE" id="PS00108">
    <property type="entry name" value="PROTEIN_KINASE_ST"/>
    <property type="match status" value="1"/>
</dbReference>
<feature type="domain" description="Protein kinase" evidence="15">
    <location>
        <begin position="584"/>
        <end position="858"/>
    </location>
</feature>
<feature type="transmembrane region" description="Helical" evidence="14">
    <location>
        <begin position="518"/>
        <end position="541"/>
    </location>
</feature>
<proteinExistence type="predicted"/>
<keyword evidence="2" id="KW-0723">Serine/threonine-protein kinase</keyword>
<dbReference type="FunFam" id="3.30.200.20:FF:000039">
    <property type="entry name" value="receptor-like protein kinase FERONIA"/>
    <property type="match status" value="1"/>
</dbReference>
<keyword evidence="8 12" id="KW-0067">ATP-binding</keyword>
<keyword evidence="7" id="KW-0418">Kinase</keyword>
<protein>
    <recommendedName>
        <fullName evidence="15">Protein kinase domain-containing protein</fullName>
    </recommendedName>
</protein>
<keyword evidence="3" id="KW-0808">Transferase</keyword>
<dbReference type="PANTHER" id="PTHR34590:SF15">
    <property type="entry name" value="PROTEIN KINASE DOMAIN-CONTAINING PROTEIN"/>
    <property type="match status" value="1"/>
</dbReference>
<evidence type="ECO:0000256" key="12">
    <source>
        <dbReference type="PROSITE-ProRule" id="PRU10141"/>
    </source>
</evidence>
<dbReference type="InterPro" id="IPR045272">
    <property type="entry name" value="ANXUR1/2-like"/>
</dbReference>
<dbReference type="FunFam" id="2.60.120.430:FF:000003">
    <property type="entry name" value="FERONIA receptor-like kinase"/>
    <property type="match status" value="1"/>
</dbReference>
<evidence type="ECO:0000256" key="8">
    <source>
        <dbReference type="ARBA" id="ARBA00022840"/>
    </source>
</evidence>
<evidence type="ECO:0000256" key="5">
    <source>
        <dbReference type="ARBA" id="ARBA00022729"/>
    </source>
</evidence>
<dbReference type="PANTHER" id="PTHR34590">
    <property type="entry name" value="OS03G0124300 PROTEIN-RELATED"/>
    <property type="match status" value="1"/>
</dbReference>
<evidence type="ECO:0000256" key="4">
    <source>
        <dbReference type="ARBA" id="ARBA00022692"/>
    </source>
</evidence>
<gene>
    <name evidence="16" type="ORF">VNO77_21376</name>
</gene>
<keyword evidence="5" id="KW-0732">Signal</keyword>
<dbReference type="PROSITE" id="PS00107">
    <property type="entry name" value="PROTEIN_KINASE_ATP"/>
    <property type="match status" value="1"/>
</dbReference>
<dbReference type="EMBL" id="JAYMYQ010000004">
    <property type="protein sequence ID" value="KAK7340667.1"/>
    <property type="molecule type" value="Genomic_DNA"/>
</dbReference>
<dbReference type="FunFam" id="2.60.120.430:FF:000007">
    <property type="entry name" value="FERONIA receptor-like kinase"/>
    <property type="match status" value="1"/>
</dbReference>
<evidence type="ECO:0000256" key="14">
    <source>
        <dbReference type="SAM" id="Phobius"/>
    </source>
</evidence>
<dbReference type="Proteomes" id="UP001367508">
    <property type="component" value="Unassembled WGS sequence"/>
</dbReference>
<evidence type="ECO:0000256" key="1">
    <source>
        <dbReference type="ARBA" id="ARBA00004479"/>
    </source>
</evidence>
<dbReference type="FunFam" id="1.10.510.10:FF:000252">
    <property type="entry name" value="Receptor-like protein kinase FERONIA"/>
    <property type="match status" value="1"/>
</dbReference>